<dbReference type="EMBL" id="JASPKY010001007">
    <property type="protein sequence ID" value="KAK9679586.1"/>
    <property type="molecule type" value="Genomic_DNA"/>
</dbReference>
<dbReference type="AlphaFoldDB" id="A0AAW1HT43"/>
<evidence type="ECO:0000313" key="1">
    <source>
        <dbReference type="EMBL" id="KAK9679586.1"/>
    </source>
</evidence>
<reference evidence="1 2" key="1">
    <citation type="journal article" date="2024" name="BMC Genomics">
        <title>De novo assembly and annotation of Popillia japonica's genome with initial clues to its potential as an invasive pest.</title>
        <authorList>
            <person name="Cucini C."/>
            <person name="Boschi S."/>
            <person name="Funari R."/>
            <person name="Cardaioli E."/>
            <person name="Iannotti N."/>
            <person name="Marturano G."/>
            <person name="Paoli F."/>
            <person name="Bruttini M."/>
            <person name="Carapelli A."/>
            <person name="Frati F."/>
            <person name="Nardi F."/>
        </authorList>
    </citation>
    <scope>NUCLEOTIDE SEQUENCE [LARGE SCALE GENOMIC DNA]</scope>
    <source>
        <strain evidence="1">DMR45628</strain>
    </source>
</reference>
<sequence length="138" mass="16074">MKKVYDFNDYKKAIENTKAKVIEMRILAFALWKDHSKKCKAKDLERVYLRDILEISAKRGNCFLSYRTDFEKPALPLNFIRKAVQKTGKLPLPKHLVYPTGISEQPRNGILKLIEGNKNIIPSNRLEFWTNIADAHNE</sequence>
<keyword evidence="2" id="KW-1185">Reference proteome</keyword>
<comment type="caution">
    <text evidence="1">The sequence shown here is derived from an EMBL/GenBank/DDBJ whole genome shotgun (WGS) entry which is preliminary data.</text>
</comment>
<accession>A0AAW1HT43</accession>
<gene>
    <name evidence="1" type="ORF">QE152_g39875</name>
</gene>
<dbReference type="Proteomes" id="UP001458880">
    <property type="component" value="Unassembled WGS sequence"/>
</dbReference>
<proteinExistence type="predicted"/>
<name>A0AAW1HT43_POPJA</name>
<protein>
    <submittedName>
        <fullName evidence="1">Uncharacterized protein</fullName>
    </submittedName>
</protein>
<organism evidence="1 2">
    <name type="scientific">Popillia japonica</name>
    <name type="common">Japanese beetle</name>
    <dbReference type="NCBI Taxonomy" id="7064"/>
    <lineage>
        <taxon>Eukaryota</taxon>
        <taxon>Metazoa</taxon>
        <taxon>Ecdysozoa</taxon>
        <taxon>Arthropoda</taxon>
        <taxon>Hexapoda</taxon>
        <taxon>Insecta</taxon>
        <taxon>Pterygota</taxon>
        <taxon>Neoptera</taxon>
        <taxon>Endopterygota</taxon>
        <taxon>Coleoptera</taxon>
        <taxon>Polyphaga</taxon>
        <taxon>Scarabaeiformia</taxon>
        <taxon>Scarabaeidae</taxon>
        <taxon>Rutelinae</taxon>
        <taxon>Popillia</taxon>
    </lineage>
</organism>
<evidence type="ECO:0000313" key="2">
    <source>
        <dbReference type="Proteomes" id="UP001458880"/>
    </source>
</evidence>